<dbReference type="Proteomes" id="UP001166571">
    <property type="component" value="Unassembled WGS sequence"/>
</dbReference>
<protein>
    <submittedName>
        <fullName evidence="1">Type II toxin-antitoxin system VapC family toxin</fullName>
    </submittedName>
</protein>
<sequence>MLGDDDVQSPIAHRILQGEIFVPLTVLLETGWVLKSSARLDRTQIAEMLATFVQLPNVQVDDLDGVLAALTAYAKGGDFADHIHLVASKGVEAFVTFDRGVMANEDIGVPVEIVG</sequence>
<keyword evidence="2" id="KW-1185">Reference proteome</keyword>
<dbReference type="InterPro" id="IPR029060">
    <property type="entry name" value="PIN-like_dom_sf"/>
</dbReference>
<reference evidence="1" key="1">
    <citation type="submission" date="2021-08" db="EMBL/GenBank/DDBJ databases">
        <title>Sphingopyxis panaciterrulae sp. nov., isolated from the surface water of the Yellow Sea.</title>
        <authorList>
            <person name="Gao Z."/>
            <person name="Zhang D."/>
            <person name="Zhang A."/>
        </authorList>
    </citation>
    <scope>NUCLEOTIDE SEQUENCE</scope>
    <source>
        <strain evidence="1">XHP0097</strain>
    </source>
</reference>
<dbReference type="CDD" id="cd18683">
    <property type="entry name" value="PIN_VapC-like"/>
    <property type="match status" value="1"/>
</dbReference>
<name>A0ABS7M9D1_9SPHN</name>
<evidence type="ECO:0000313" key="2">
    <source>
        <dbReference type="Proteomes" id="UP001166571"/>
    </source>
</evidence>
<gene>
    <name evidence="1" type="ORF">K5P26_00555</name>
</gene>
<dbReference type="Gene3D" id="3.40.50.1010">
    <property type="entry name" value="5'-nuclease"/>
    <property type="match status" value="1"/>
</dbReference>
<organism evidence="1 2">
    <name type="scientific">Sphingopyxis jiangsuensis</name>
    <dbReference type="NCBI Taxonomy" id="2871171"/>
    <lineage>
        <taxon>Bacteria</taxon>
        <taxon>Pseudomonadati</taxon>
        <taxon>Pseudomonadota</taxon>
        <taxon>Alphaproteobacteria</taxon>
        <taxon>Sphingomonadales</taxon>
        <taxon>Sphingomonadaceae</taxon>
        <taxon>Sphingopyxis</taxon>
    </lineage>
</organism>
<evidence type="ECO:0000313" key="1">
    <source>
        <dbReference type="EMBL" id="MBY4635624.1"/>
    </source>
</evidence>
<proteinExistence type="predicted"/>
<dbReference type="EMBL" id="JAILXK010000001">
    <property type="protein sequence ID" value="MBY4635624.1"/>
    <property type="molecule type" value="Genomic_DNA"/>
</dbReference>
<comment type="caution">
    <text evidence="1">The sequence shown here is derived from an EMBL/GenBank/DDBJ whole genome shotgun (WGS) entry which is preliminary data.</text>
</comment>
<accession>A0ABS7M9D1</accession>
<dbReference type="SUPFAM" id="SSF88723">
    <property type="entry name" value="PIN domain-like"/>
    <property type="match status" value="1"/>
</dbReference>